<keyword evidence="5" id="KW-1185">Reference proteome</keyword>
<evidence type="ECO:0000259" key="4">
    <source>
        <dbReference type="PROSITE" id="PS51843"/>
    </source>
</evidence>
<dbReference type="SUPFAM" id="SSF48508">
    <property type="entry name" value="Nuclear receptor ligand-binding domain"/>
    <property type="match status" value="1"/>
</dbReference>
<dbReference type="PANTHER" id="PTHR45680:SF4">
    <property type="entry name" value="NR LBD DOMAIN-CONTAINING PROTEIN"/>
    <property type="match status" value="1"/>
</dbReference>
<organism evidence="5 6">
    <name type="scientific">Acrobeloides nanus</name>
    <dbReference type="NCBI Taxonomy" id="290746"/>
    <lineage>
        <taxon>Eukaryota</taxon>
        <taxon>Metazoa</taxon>
        <taxon>Ecdysozoa</taxon>
        <taxon>Nematoda</taxon>
        <taxon>Chromadorea</taxon>
        <taxon>Rhabditida</taxon>
        <taxon>Tylenchina</taxon>
        <taxon>Cephalobomorpha</taxon>
        <taxon>Cephaloboidea</taxon>
        <taxon>Cephalobidae</taxon>
        <taxon>Acrobeloides</taxon>
    </lineage>
</organism>
<keyword evidence="1" id="KW-0805">Transcription regulation</keyword>
<dbReference type="SMART" id="SM00430">
    <property type="entry name" value="HOLI"/>
    <property type="match status" value="1"/>
</dbReference>
<evidence type="ECO:0000256" key="2">
    <source>
        <dbReference type="ARBA" id="ARBA00023163"/>
    </source>
</evidence>
<feature type="domain" description="NR LBD" evidence="4">
    <location>
        <begin position="9"/>
        <end position="292"/>
    </location>
</feature>
<reference evidence="6" key="1">
    <citation type="submission" date="2022-11" db="UniProtKB">
        <authorList>
            <consortium name="WormBaseParasite"/>
        </authorList>
    </citation>
    <scope>IDENTIFICATION</scope>
</reference>
<sequence>MEGNQTERTSDNVYNRFRKNNYKTVEKYLSWTIPSSIPTLYDTTFLRRLQYGFSVFYEEIKPKKEFKLMDRRDHDACSSFREKWDREYAKIFMHCKEFTNLQINDKILLYKNANYLFTTIERMYTSIECGSNEKNNYMLTYDNVVADLNHKESPNSINTYVEPFDRTKPLWISYRENLSKLLHKPMLNLRLTQFELVYILAQILWSTQDIKGLSPTTHDLANQMIDQISSELHDYYVNERRMYNYSPRLVKMITLIEGAKAIVNELQNVTLISQVYNIFDFKADLSELCDQF</sequence>
<evidence type="ECO:0000256" key="3">
    <source>
        <dbReference type="ARBA" id="ARBA00023170"/>
    </source>
</evidence>
<dbReference type="PANTHER" id="PTHR45680">
    <property type="entry name" value="NUCLEAR HORMONE RECEPTOR FAMILY"/>
    <property type="match status" value="1"/>
</dbReference>
<proteinExistence type="predicted"/>
<dbReference type="InterPro" id="IPR035500">
    <property type="entry name" value="NHR-like_dom_sf"/>
</dbReference>
<dbReference type="WBParaSite" id="ACRNAN_scaffold72.g7797.t2">
    <property type="protein sequence ID" value="ACRNAN_scaffold72.g7797.t2"/>
    <property type="gene ID" value="ACRNAN_scaffold72.g7797"/>
</dbReference>
<evidence type="ECO:0000313" key="6">
    <source>
        <dbReference type="WBParaSite" id="ACRNAN_scaffold72.g7797.t2"/>
    </source>
</evidence>
<dbReference type="Proteomes" id="UP000887540">
    <property type="component" value="Unplaced"/>
</dbReference>
<dbReference type="InterPro" id="IPR000536">
    <property type="entry name" value="Nucl_hrmn_rcpt_lig-bd"/>
</dbReference>
<evidence type="ECO:0000313" key="5">
    <source>
        <dbReference type="Proteomes" id="UP000887540"/>
    </source>
</evidence>
<name>A0A914EC23_9BILA</name>
<accession>A0A914EC23</accession>
<evidence type="ECO:0000256" key="1">
    <source>
        <dbReference type="ARBA" id="ARBA00023015"/>
    </source>
</evidence>
<dbReference type="Gene3D" id="1.10.565.10">
    <property type="entry name" value="Retinoid X Receptor"/>
    <property type="match status" value="1"/>
</dbReference>
<dbReference type="PROSITE" id="PS51843">
    <property type="entry name" value="NR_LBD"/>
    <property type="match status" value="1"/>
</dbReference>
<dbReference type="Pfam" id="PF00104">
    <property type="entry name" value="Hormone_recep"/>
    <property type="match status" value="1"/>
</dbReference>
<dbReference type="AlphaFoldDB" id="A0A914EC23"/>
<keyword evidence="3" id="KW-0675">Receptor</keyword>
<keyword evidence="2" id="KW-0804">Transcription</keyword>
<dbReference type="InterPro" id="IPR051152">
    <property type="entry name" value="C.elegans_Orphan_NR"/>
</dbReference>
<protein>
    <submittedName>
        <fullName evidence="6">NR LBD domain-containing protein</fullName>
    </submittedName>
</protein>